<evidence type="ECO:0000313" key="1">
    <source>
        <dbReference type="EMBL" id="KAK8554355.1"/>
    </source>
</evidence>
<sequence>MNQRERAQATFSSDNTIQSVTIVILILNLDELKKTTQRPTKIAQSLAWKILAMPTEWWNPTNELPSLARKTPPIFVEDVERETTTSTFRETQLGGGGNHLGDNVNNQVENVVKMESFRLFHRLQVTEEKTMFHGVLTGPNIEELERLYNNHISKSWE</sequence>
<name>A0ABR2EC85_9ROSI</name>
<organism evidence="1 2">
    <name type="scientific">Hibiscus sabdariffa</name>
    <name type="common">roselle</name>
    <dbReference type="NCBI Taxonomy" id="183260"/>
    <lineage>
        <taxon>Eukaryota</taxon>
        <taxon>Viridiplantae</taxon>
        <taxon>Streptophyta</taxon>
        <taxon>Embryophyta</taxon>
        <taxon>Tracheophyta</taxon>
        <taxon>Spermatophyta</taxon>
        <taxon>Magnoliopsida</taxon>
        <taxon>eudicotyledons</taxon>
        <taxon>Gunneridae</taxon>
        <taxon>Pentapetalae</taxon>
        <taxon>rosids</taxon>
        <taxon>malvids</taxon>
        <taxon>Malvales</taxon>
        <taxon>Malvaceae</taxon>
        <taxon>Malvoideae</taxon>
        <taxon>Hibiscus</taxon>
    </lineage>
</organism>
<reference evidence="1 2" key="1">
    <citation type="journal article" date="2024" name="G3 (Bethesda)">
        <title>Genome assembly of Hibiscus sabdariffa L. provides insights into metabolisms of medicinal natural products.</title>
        <authorList>
            <person name="Kim T."/>
        </authorList>
    </citation>
    <scope>NUCLEOTIDE SEQUENCE [LARGE SCALE GENOMIC DNA]</scope>
    <source>
        <strain evidence="1">TK-2024</strain>
        <tissue evidence="1">Old leaves</tissue>
    </source>
</reference>
<gene>
    <name evidence="1" type="ORF">V6N12_031319</name>
</gene>
<dbReference type="Proteomes" id="UP001472677">
    <property type="component" value="Unassembled WGS sequence"/>
</dbReference>
<keyword evidence="2" id="KW-1185">Reference proteome</keyword>
<dbReference type="EMBL" id="JBBPBM010000019">
    <property type="protein sequence ID" value="KAK8554355.1"/>
    <property type="molecule type" value="Genomic_DNA"/>
</dbReference>
<comment type="caution">
    <text evidence="1">The sequence shown here is derived from an EMBL/GenBank/DDBJ whole genome shotgun (WGS) entry which is preliminary data.</text>
</comment>
<proteinExistence type="predicted"/>
<accession>A0ABR2EC85</accession>
<protein>
    <submittedName>
        <fullName evidence="1">Uncharacterized protein</fullName>
    </submittedName>
</protein>
<evidence type="ECO:0000313" key="2">
    <source>
        <dbReference type="Proteomes" id="UP001472677"/>
    </source>
</evidence>